<reference evidence="2 3" key="1">
    <citation type="submission" date="2020-12" db="EMBL/GenBank/DDBJ databases">
        <title>WGS of Thermoactinomyces spp.</title>
        <authorList>
            <person name="Cheng K."/>
        </authorList>
    </citation>
    <scope>NUCLEOTIDE SEQUENCE [LARGE SCALE GENOMIC DNA]</scope>
    <source>
        <strain evidence="3">CICC 10650\ACCC 41061</strain>
    </source>
</reference>
<keyword evidence="1" id="KW-1133">Transmembrane helix</keyword>
<gene>
    <name evidence="2" type="ORF">I8U22_06275</name>
</gene>
<dbReference type="Proteomes" id="UP000641910">
    <property type="component" value="Unassembled WGS sequence"/>
</dbReference>
<evidence type="ECO:0000313" key="3">
    <source>
        <dbReference type="Proteomes" id="UP000641910"/>
    </source>
</evidence>
<feature type="transmembrane region" description="Helical" evidence="1">
    <location>
        <begin position="15"/>
        <end position="34"/>
    </location>
</feature>
<sequence>MDPAKRNELRKKQRIYTNVLILVYLGILALLSLAQLSSLVIYTLLGILCFLVALSSFWLKTFHPTLLLFPGMKELIRYEKEKLGETWKKYHLSSVILAVVLGIFFLGQARFRQDLYFLEGIPVWYIAVFIVGVFLIGNLSLIAHARRFDRLSAEQIRVHASERSLFTVIFACVVLGMTLLGSVFILLIS</sequence>
<feature type="transmembrane region" description="Helical" evidence="1">
    <location>
        <begin position="123"/>
        <end position="143"/>
    </location>
</feature>
<protein>
    <submittedName>
        <fullName evidence="2">Uncharacterized protein</fullName>
    </submittedName>
</protein>
<dbReference type="EMBL" id="JAECVU010000003">
    <property type="protein sequence ID" value="MBH8588426.1"/>
    <property type="molecule type" value="Genomic_DNA"/>
</dbReference>
<keyword evidence="1" id="KW-0812">Transmembrane</keyword>
<comment type="caution">
    <text evidence="2">The sequence shown here is derived from an EMBL/GenBank/DDBJ whole genome shotgun (WGS) entry which is preliminary data.</text>
</comment>
<accession>A0ABS0QGM3</accession>
<evidence type="ECO:0000313" key="2">
    <source>
        <dbReference type="EMBL" id="MBH8588426.1"/>
    </source>
</evidence>
<keyword evidence="1" id="KW-0472">Membrane</keyword>
<evidence type="ECO:0000256" key="1">
    <source>
        <dbReference type="SAM" id="Phobius"/>
    </source>
</evidence>
<organism evidence="2 3">
    <name type="scientific">Thermoactinomyces vulgaris</name>
    <dbReference type="NCBI Taxonomy" id="2026"/>
    <lineage>
        <taxon>Bacteria</taxon>
        <taxon>Bacillati</taxon>
        <taxon>Bacillota</taxon>
        <taxon>Bacilli</taxon>
        <taxon>Bacillales</taxon>
        <taxon>Thermoactinomycetaceae</taxon>
        <taxon>Thermoactinomyces</taxon>
    </lineage>
</organism>
<keyword evidence="3" id="KW-1185">Reference proteome</keyword>
<proteinExistence type="predicted"/>
<feature type="transmembrane region" description="Helical" evidence="1">
    <location>
        <begin position="40"/>
        <end position="69"/>
    </location>
</feature>
<feature type="transmembrane region" description="Helical" evidence="1">
    <location>
        <begin position="90"/>
        <end position="111"/>
    </location>
</feature>
<name>A0ABS0QGM3_THEVU</name>
<feature type="transmembrane region" description="Helical" evidence="1">
    <location>
        <begin position="164"/>
        <end position="188"/>
    </location>
</feature>
<dbReference type="RefSeq" id="WP_121874201.1">
    <property type="nucleotide sequence ID" value="NZ_JACEIS010000002.1"/>
</dbReference>